<accession>A0A5E4QVM8</accession>
<proteinExistence type="predicted"/>
<name>A0A5E4QVM8_9NEOP</name>
<organism evidence="1 2">
    <name type="scientific">Leptidea sinapis</name>
    <dbReference type="NCBI Taxonomy" id="189913"/>
    <lineage>
        <taxon>Eukaryota</taxon>
        <taxon>Metazoa</taxon>
        <taxon>Ecdysozoa</taxon>
        <taxon>Arthropoda</taxon>
        <taxon>Hexapoda</taxon>
        <taxon>Insecta</taxon>
        <taxon>Pterygota</taxon>
        <taxon>Neoptera</taxon>
        <taxon>Endopterygota</taxon>
        <taxon>Lepidoptera</taxon>
        <taxon>Glossata</taxon>
        <taxon>Ditrysia</taxon>
        <taxon>Papilionoidea</taxon>
        <taxon>Pieridae</taxon>
        <taxon>Dismorphiinae</taxon>
        <taxon>Leptidea</taxon>
    </lineage>
</organism>
<dbReference type="AlphaFoldDB" id="A0A5E4QVM8"/>
<sequence>MLTIFHRYSALLSTGPCAANHAHLAALFETKLSKLQRRLTCRPEPESHRLPNFTNKELFFKVFAYVQEAGTPG</sequence>
<evidence type="ECO:0000313" key="2">
    <source>
        <dbReference type="Proteomes" id="UP000324832"/>
    </source>
</evidence>
<reference evidence="1 2" key="1">
    <citation type="submission" date="2017-07" db="EMBL/GenBank/DDBJ databases">
        <authorList>
            <person name="Talla V."/>
            <person name="Backstrom N."/>
        </authorList>
    </citation>
    <scope>NUCLEOTIDE SEQUENCE [LARGE SCALE GENOMIC DNA]</scope>
</reference>
<dbReference type="Proteomes" id="UP000324832">
    <property type="component" value="Unassembled WGS sequence"/>
</dbReference>
<dbReference type="EMBL" id="FZQP02005266">
    <property type="protein sequence ID" value="VVD01269.1"/>
    <property type="molecule type" value="Genomic_DNA"/>
</dbReference>
<gene>
    <name evidence="1" type="ORF">LSINAPIS_LOCUS11727</name>
</gene>
<protein>
    <submittedName>
        <fullName evidence="1">Uncharacterized protein</fullName>
    </submittedName>
</protein>
<keyword evidence="2" id="KW-1185">Reference proteome</keyword>
<evidence type="ECO:0000313" key="1">
    <source>
        <dbReference type="EMBL" id="VVD01269.1"/>
    </source>
</evidence>